<evidence type="ECO:0000256" key="3">
    <source>
        <dbReference type="ARBA" id="ARBA00022723"/>
    </source>
</evidence>
<dbReference type="GeneID" id="101240130"/>
<feature type="zinc finger region" description="TRAF-type" evidence="7">
    <location>
        <begin position="182"/>
        <end position="238"/>
    </location>
</feature>
<dbReference type="InterPro" id="IPR012227">
    <property type="entry name" value="TNF_rcpt-assoc_TRAF_met"/>
</dbReference>
<dbReference type="InterPro" id="IPR001293">
    <property type="entry name" value="Znf_TRAF"/>
</dbReference>
<evidence type="ECO:0000259" key="10">
    <source>
        <dbReference type="PROSITE" id="PS50144"/>
    </source>
</evidence>
<evidence type="ECO:0000259" key="11">
    <source>
        <dbReference type="PROSITE" id="PS50145"/>
    </source>
</evidence>
<keyword evidence="12" id="KW-1185">Reference proteome</keyword>
<feature type="coiled-coil region" evidence="8">
    <location>
        <begin position="301"/>
        <end position="353"/>
    </location>
</feature>
<dbReference type="PANTHER" id="PTHR10131:SF152">
    <property type="entry name" value="TNF RECEPTOR-ASSOCIATED FACTOR 6"/>
    <property type="match status" value="1"/>
</dbReference>
<evidence type="ECO:0000313" key="12">
    <source>
        <dbReference type="Proteomes" id="UP001652625"/>
    </source>
</evidence>
<dbReference type="InterPro" id="IPR008974">
    <property type="entry name" value="TRAF-like"/>
</dbReference>
<dbReference type="Pfam" id="PF13923">
    <property type="entry name" value="zf-C3HC4_2"/>
    <property type="match status" value="1"/>
</dbReference>
<feature type="zinc finger region" description="TRAF-type" evidence="7">
    <location>
        <begin position="128"/>
        <end position="180"/>
    </location>
</feature>
<dbReference type="CDD" id="cd00270">
    <property type="entry name" value="MATH_TRAF_C"/>
    <property type="match status" value="1"/>
</dbReference>
<organism evidence="12 13">
    <name type="scientific">Hydra vulgaris</name>
    <name type="common">Hydra</name>
    <name type="synonym">Hydra attenuata</name>
    <dbReference type="NCBI Taxonomy" id="6087"/>
    <lineage>
        <taxon>Eukaryota</taxon>
        <taxon>Metazoa</taxon>
        <taxon>Cnidaria</taxon>
        <taxon>Hydrozoa</taxon>
        <taxon>Hydroidolina</taxon>
        <taxon>Anthoathecata</taxon>
        <taxon>Aplanulata</taxon>
        <taxon>Hydridae</taxon>
        <taxon>Hydra</taxon>
    </lineage>
</organism>
<keyword evidence="8" id="KW-0175">Coiled coil</keyword>
<keyword evidence="4" id="KW-0677">Repeat</keyword>
<dbReference type="PIRSF" id="PIRSF015614">
    <property type="entry name" value="TRAF"/>
    <property type="match status" value="1"/>
</dbReference>
<evidence type="ECO:0000256" key="6">
    <source>
        <dbReference type="ARBA" id="ARBA00022833"/>
    </source>
</evidence>
<evidence type="ECO:0000256" key="5">
    <source>
        <dbReference type="ARBA" id="ARBA00022771"/>
    </source>
</evidence>
<evidence type="ECO:0000256" key="4">
    <source>
        <dbReference type="ARBA" id="ARBA00022737"/>
    </source>
</evidence>
<dbReference type="Gene3D" id="3.30.40.10">
    <property type="entry name" value="Zinc/RING finger domain, C3HC4 (zinc finger)"/>
    <property type="match status" value="3"/>
</dbReference>
<dbReference type="SMART" id="SM00184">
    <property type="entry name" value="RING"/>
    <property type="match status" value="1"/>
</dbReference>
<feature type="domain" description="TRAF-type" evidence="11">
    <location>
        <begin position="182"/>
        <end position="238"/>
    </location>
</feature>
<evidence type="ECO:0000256" key="7">
    <source>
        <dbReference type="PROSITE-ProRule" id="PRU00207"/>
    </source>
</evidence>
<dbReference type="SMART" id="SM00061">
    <property type="entry name" value="MATH"/>
    <property type="match status" value="1"/>
</dbReference>
<dbReference type="InterPro" id="IPR017907">
    <property type="entry name" value="Znf_RING_CS"/>
</dbReference>
<dbReference type="Proteomes" id="UP001652625">
    <property type="component" value="Chromosome 02"/>
</dbReference>
<dbReference type="Pfam" id="PF02176">
    <property type="entry name" value="zf-TRAF"/>
    <property type="match status" value="1"/>
</dbReference>
<gene>
    <name evidence="13 14" type="primary">LOC101240130</name>
</gene>
<comment type="subcellular location">
    <subcellularLocation>
        <location evidence="1">Cytoplasm</location>
    </subcellularLocation>
</comment>
<dbReference type="RefSeq" id="XP_065647126.1">
    <property type="nucleotide sequence ID" value="XM_065791054.1"/>
</dbReference>
<dbReference type="PROSITE" id="PS50089">
    <property type="entry name" value="ZF_RING_2"/>
    <property type="match status" value="1"/>
</dbReference>
<keyword evidence="3 7" id="KW-0479">Metal-binding</keyword>
<keyword evidence="2" id="KW-0963">Cytoplasm</keyword>
<dbReference type="InterPro" id="IPR002083">
    <property type="entry name" value="MATH/TRAF_dom"/>
</dbReference>
<evidence type="ECO:0000256" key="8">
    <source>
        <dbReference type="SAM" id="Coils"/>
    </source>
</evidence>
<keyword evidence="13 14" id="KW-0675">Receptor</keyword>
<dbReference type="InterPro" id="IPR001841">
    <property type="entry name" value="Znf_RING"/>
</dbReference>
<dbReference type="PANTHER" id="PTHR10131">
    <property type="entry name" value="TNF RECEPTOR ASSOCIATED FACTOR"/>
    <property type="match status" value="1"/>
</dbReference>
<keyword evidence="5 7" id="KW-0863">Zinc-finger</keyword>
<accession>A0ABM4BDU5</accession>
<dbReference type="InterPro" id="IPR013083">
    <property type="entry name" value="Znf_RING/FYVE/PHD"/>
</dbReference>
<evidence type="ECO:0000313" key="14">
    <source>
        <dbReference type="RefSeq" id="XP_065647127.1"/>
    </source>
</evidence>
<evidence type="ECO:0000256" key="2">
    <source>
        <dbReference type="ARBA" id="ARBA00022490"/>
    </source>
</evidence>
<reference evidence="12 13" key="1">
    <citation type="submission" date="2025-05" db="UniProtKB">
        <authorList>
            <consortium name="RefSeq"/>
        </authorList>
    </citation>
    <scope>NUCLEOTIDE SEQUENCE [LARGE SCALE GENOMIC DNA]</scope>
</reference>
<dbReference type="PROSITE" id="PS50144">
    <property type="entry name" value="MATH"/>
    <property type="match status" value="1"/>
</dbReference>
<feature type="domain" description="MATH" evidence="10">
    <location>
        <begin position="356"/>
        <end position="503"/>
    </location>
</feature>
<sequence>MLKKKTIPTHVSIMLAKDNSVTEEIFQQGYDEHFDPPAPDVYECPICLLVLNAPVQTECGHRFCRGCILKVLREGRPNCPIDNYSINEEQIYPDNFALREILELKVRCQNSKTHSCKWLGSLKMLKEHMMSCEYNLFLCTNNCGEKMTRNALDKHCLNDCPKRVISCEFCKLKIVFKKLQDHYERCEGFPVNCPNVCEVVVIPRGKLKVHMEEECSRAILKCSFKDAGCQFQGTRDEVTNHMKTENHQFMLLQTLCDLKLRVANQEKVIESFKDKENTFNKESSSAAGFSLKSEASIVGRFDELEKKINQVKATSEVCRSELKHTRSELESRIESINIELKAQNEVINEVSARTWKGNFIWRISNFDQLFRQALSGEVPAIHSLPFYTGVPGYKMCLRINLNGIDSGAGTHVSMFVHMMQGEFDSLIEWPFPGSVIFTILDQDTRDPQHVCETLTARPTLQAFLRPKINRNHKGYGYIELIRHTTLRTRGYISNDTLLVRVDIKMPPTR</sequence>
<evidence type="ECO:0000256" key="1">
    <source>
        <dbReference type="ARBA" id="ARBA00004496"/>
    </source>
</evidence>
<evidence type="ECO:0000313" key="13">
    <source>
        <dbReference type="RefSeq" id="XP_065647126.1"/>
    </source>
</evidence>
<dbReference type="SUPFAM" id="SSF57850">
    <property type="entry name" value="RING/U-box"/>
    <property type="match status" value="1"/>
</dbReference>
<dbReference type="PROSITE" id="PS50145">
    <property type="entry name" value="ZF_TRAF"/>
    <property type="match status" value="2"/>
</dbReference>
<keyword evidence="6 7" id="KW-0862">Zinc</keyword>
<name>A0ABM4BDU5_HYDVU</name>
<protein>
    <submittedName>
        <fullName evidence="13 14">TNF receptor-associated factor 6 isoform X7</fullName>
    </submittedName>
</protein>
<evidence type="ECO:0000259" key="9">
    <source>
        <dbReference type="PROSITE" id="PS50089"/>
    </source>
</evidence>
<dbReference type="PROSITE" id="PS00518">
    <property type="entry name" value="ZF_RING_1"/>
    <property type="match status" value="1"/>
</dbReference>
<feature type="domain" description="TRAF-type" evidence="11">
    <location>
        <begin position="128"/>
        <end position="180"/>
    </location>
</feature>
<dbReference type="RefSeq" id="XP_065647127.1">
    <property type="nucleotide sequence ID" value="XM_065791055.1"/>
</dbReference>
<dbReference type="InterPro" id="IPR049342">
    <property type="entry name" value="TRAF1-6_MATH_dom"/>
</dbReference>
<feature type="domain" description="RING-type" evidence="9">
    <location>
        <begin position="44"/>
        <end position="83"/>
    </location>
</feature>
<dbReference type="Gene3D" id="2.60.210.10">
    <property type="entry name" value="Apoptosis, Tumor Necrosis Factor Receptor Associated Protein 2, Chain A"/>
    <property type="match status" value="1"/>
</dbReference>
<proteinExistence type="predicted"/>
<dbReference type="Pfam" id="PF21355">
    <property type="entry name" value="TRAF-mep_MATH"/>
    <property type="match status" value="1"/>
</dbReference>
<dbReference type="SUPFAM" id="SSF49599">
    <property type="entry name" value="TRAF domain-like"/>
    <property type="match status" value="3"/>
</dbReference>